<dbReference type="AlphaFoldDB" id="K2H0F3"/>
<protein>
    <submittedName>
        <fullName evidence="1">Uncharacterized protein</fullName>
    </submittedName>
</protein>
<dbReference type="EMBL" id="AMFJ01000197">
    <property type="protein sequence ID" value="EKE29265.1"/>
    <property type="molecule type" value="Genomic_DNA"/>
</dbReference>
<evidence type="ECO:0000313" key="1">
    <source>
        <dbReference type="EMBL" id="EKE29265.1"/>
    </source>
</evidence>
<reference evidence="1" key="1">
    <citation type="journal article" date="2012" name="Science">
        <title>Fermentation, hydrogen, and sulfur metabolism in multiple uncultivated bacterial phyla.</title>
        <authorList>
            <person name="Wrighton K.C."/>
            <person name="Thomas B.C."/>
            <person name="Sharon I."/>
            <person name="Miller C.S."/>
            <person name="Castelle C.J."/>
            <person name="VerBerkmoes N.C."/>
            <person name="Wilkins M.J."/>
            <person name="Hettich R.L."/>
            <person name="Lipton M.S."/>
            <person name="Williams K.H."/>
            <person name="Long P.E."/>
            <person name="Banfield J.F."/>
        </authorList>
    </citation>
    <scope>NUCLEOTIDE SEQUENCE [LARGE SCALE GENOMIC DNA]</scope>
</reference>
<gene>
    <name evidence="1" type="ORF">ACD_2C00197G0006</name>
</gene>
<comment type="caution">
    <text evidence="1">The sequence shown here is derived from an EMBL/GenBank/DDBJ whole genome shotgun (WGS) entry which is preliminary data.</text>
</comment>
<organism evidence="1">
    <name type="scientific">uncultured bacterium</name>
    <name type="common">gcode 4</name>
    <dbReference type="NCBI Taxonomy" id="1234023"/>
    <lineage>
        <taxon>Bacteria</taxon>
        <taxon>environmental samples</taxon>
    </lineage>
</organism>
<accession>K2H0F3</accession>
<name>K2H0F3_9BACT</name>
<proteinExistence type="predicted"/>
<sequence length="61" mass="7282">MDRRQNSSRRAELDIKSSVSRHNYIEQKRYELSRRRLAWEITVSEMVNSILGLFRSNGKGR</sequence>